<sequence length="21" mass="2384">MDISIIQISQYKSKAKMIKTG</sequence>
<accession>A0A2P2PRM4</accession>
<organism evidence="1">
    <name type="scientific">Rhizophora mucronata</name>
    <name type="common">Asiatic mangrove</name>
    <dbReference type="NCBI Taxonomy" id="61149"/>
    <lineage>
        <taxon>Eukaryota</taxon>
        <taxon>Viridiplantae</taxon>
        <taxon>Streptophyta</taxon>
        <taxon>Embryophyta</taxon>
        <taxon>Tracheophyta</taxon>
        <taxon>Spermatophyta</taxon>
        <taxon>Magnoliopsida</taxon>
        <taxon>eudicotyledons</taxon>
        <taxon>Gunneridae</taxon>
        <taxon>Pentapetalae</taxon>
        <taxon>rosids</taxon>
        <taxon>fabids</taxon>
        <taxon>Malpighiales</taxon>
        <taxon>Rhizophoraceae</taxon>
        <taxon>Rhizophora</taxon>
    </lineage>
</organism>
<name>A0A2P2PRM4_RHIMU</name>
<evidence type="ECO:0000313" key="1">
    <source>
        <dbReference type="EMBL" id="MBX57376.1"/>
    </source>
</evidence>
<dbReference type="EMBL" id="GGEC01076892">
    <property type="protein sequence ID" value="MBX57376.1"/>
    <property type="molecule type" value="Transcribed_RNA"/>
</dbReference>
<proteinExistence type="predicted"/>
<protein>
    <submittedName>
        <fullName evidence="1">Uncharacterized protein</fullName>
    </submittedName>
</protein>
<reference evidence="1" key="1">
    <citation type="submission" date="2018-02" db="EMBL/GenBank/DDBJ databases">
        <title>Rhizophora mucronata_Transcriptome.</title>
        <authorList>
            <person name="Meera S.P."/>
            <person name="Sreeshan A."/>
            <person name="Augustine A."/>
        </authorList>
    </citation>
    <scope>NUCLEOTIDE SEQUENCE</scope>
    <source>
        <tissue evidence="1">Leaf</tissue>
    </source>
</reference>
<dbReference type="AlphaFoldDB" id="A0A2P2PRM4"/>